<dbReference type="GO" id="GO:0000166">
    <property type="term" value="F:nucleotide binding"/>
    <property type="evidence" value="ECO:0007669"/>
    <property type="project" value="InterPro"/>
</dbReference>
<dbReference type="GO" id="GO:0004828">
    <property type="term" value="F:serine-tRNA ligase activity"/>
    <property type="evidence" value="ECO:0007669"/>
    <property type="project" value="UniProtKB-EC"/>
</dbReference>
<comment type="catalytic activity">
    <reaction evidence="4">
        <text>tRNA(Sec) + L-serine + ATP = L-seryl-tRNA(Sec) + AMP + diphosphate + H(+)</text>
        <dbReference type="Rhea" id="RHEA:42580"/>
        <dbReference type="Rhea" id="RHEA-COMP:9742"/>
        <dbReference type="Rhea" id="RHEA-COMP:10128"/>
        <dbReference type="ChEBI" id="CHEBI:15378"/>
        <dbReference type="ChEBI" id="CHEBI:30616"/>
        <dbReference type="ChEBI" id="CHEBI:33019"/>
        <dbReference type="ChEBI" id="CHEBI:33384"/>
        <dbReference type="ChEBI" id="CHEBI:78442"/>
        <dbReference type="ChEBI" id="CHEBI:78533"/>
        <dbReference type="ChEBI" id="CHEBI:456215"/>
        <dbReference type="EC" id="6.1.1.11"/>
    </reaction>
</comment>
<name>A0A381VI45_9ZZZZ</name>
<dbReference type="Pfam" id="PF02403">
    <property type="entry name" value="Seryl_tRNA_N"/>
    <property type="match status" value="1"/>
</dbReference>
<comment type="catalytic activity">
    <reaction evidence="5">
        <text>tRNA(Ser) + L-serine + ATP = L-seryl-tRNA(Ser) + AMP + diphosphate + H(+)</text>
        <dbReference type="Rhea" id="RHEA:12292"/>
        <dbReference type="Rhea" id="RHEA-COMP:9669"/>
        <dbReference type="Rhea" id="RHEA-COMP:9703"/>
        <dbReference type="ChEBI" id="CHEBI:15378"/>
        <dbReference type="ChEBI" id="CHEBI:30616"/>
        <dbReference type="ChEBI" id="CHEBI:33019"/>
        <dbReference type="ChEBI" id="CHEBI:33384"/>
        <dbReference type="ChEBI" id="CHEBI:78442"/>
        <dbReference type="ChEBI" id="CHEBI:78533"/>
        <dbReference type="ChEBI" id="CHEBI:456215"/>
        <dbReference type="EC" id="6.1.1.11"/>
    </reaction>
</comment>
<keyword evidence="6" id="KW-0175">Coiled coil</keyword>
<feature type="non-terminal residue" evidence="8">
    <location>
        <position position="1"/>
    </location>
</feature>
<evidence type="ECO:0000259" key="7">
    <source>
        <dbReference type="Pfam" id="PF02403"/>
    </source>
</evidence>
<evidence type="ECO:0000313" key="8">
    <source>
        <dbReference type="EMBL" id="SVA40029.1"/>
    </source>
</evidence>
<dbReference type="PANTHER" id="PTHR43697:SF1">
    <property type="entry name" value="SERINE--TRNA LIGASE"/>
    <property type="match status" value="1"/>
</dbReference>
<dbReference type="InterPro" id="IPR010978">
    <property type="entry name" value="tRNA-bd_arm"/>
</dbReference>
<gene>
    <name evidence="8" type="ORF">METZ01_LOCUS92883</name>
</gene>
<comment type="similarity">
    <text evidence="1">Belongs to the class-II aminoacyl-tRNA synthetase family. Type-1 seryl-tRNA synthetase subfamily.</text>
</comment>
<keyword evidence="2" id="KW-0963">Cytoplasm</keyword>
<dbReference type="InterPro" id="IPR015866">
    <property type="entry name" value="Ser-tRNA-synth_1_N"/>
</dbReference>
<feature type="coiled-coil region" evidence="6">
    <location>
        <begin position="44"/>
        <end position="95"/>
    </location>
</feature>
<sequence>VLDLKFIRENPDIVEASLKHRRADISLSRLLDADRQWRYTQTEADKLRNYQNNVSKEIAELKRSNQNASDKIAEMKNISQKIKEFNNQAQSLKAEIDKTLM</sequence>
<dbReference type="SUPFAM" id="SSF46589">
    <property type="entry name" value="tRNA-binding arm"/>
    <property type="match status" value="1"/>
</dbReference>
<keyword evidence="3" id="KW-0648">Protein biosynthesis</keyword>
<dbReference type="AlphaFoldDB" id="A0A381VI45"/>
<dbReference type="PANTHER" id="PTHR43697">
    <property type="entry name" value="SERYL-TRNA SYNTHETASE"/>
    <property type="match status" value="1"/>
</dbReference>
<evidence type="ECO:0000256" key="4">
    <source>
        <dbReference type="ARBA" id="ARBA00047929"/>
    </source>
</evidence>
<reference evidence="8" key="1">
    <citation type="submission" date="2018-05" db="EMBL/GenBank/DDBJ databases">
        <authorList>
            <person name="Lanie J.A."/>
            <person name="Ng W.-L."/>
            <person name="Kazmierczak K.M."/>
            <person name="Andrzejewski T.M."/>
            <person name="Davidsen T.M."/>
            <person name="Wayne K.J."/>
            <person name="Tettelin H."/>
            <person name="Glass J.I."/>
            <person name="Rusch D."/>
            <person name="Podicherti R."/>
            <person name="Tsui H.-C.T."/>
            <person name="Winkler M.E."/>
        </authorList>
    </citation>
    <scope>NUCLEOTIDE SEQUENCE</scope>
</reference>
<evidence type="ECO:0000256" key="2">
    <source>
        <dbReference type="ARBA" id="ARBA00022490"/>
    </source>
</evidence>
<organism evidence="8">
    <name type="scientific">marine metagenome</name>
    <dbReference type="NCBI Taxonomy" id="408172"/>
    <lineage>
        <taxon>unclassified sequences</taxon>
        <taxon>metagenomes</taxon>
        <taxon>ecological metagenomes</taxon>
    </lineage>
</organism>
<evidence type="ECO:0000256" key="3">
    <source>
        <dbReference type="ARBA" id="ARBA00022917"/>
    </source>
</evidence>
<accession>A0A381VI45</accession>
<dbReference type="InterPro" id="IPR042103">
    <property type="entry name" value="SerRS_1_N_sf"/>
</dbReference>
<dbReference type="Gene3D" id="1.10.287.40">
    <property type="entry name" value="Serine-tRNA synthetase, tRNA binding domain"/>
    <property type="match status" value="1"/>
</dbReference>
<evidence type="ECO:0000256" key="6">
    <source>
        <dbReference type="SAM" id="Coils"/>
    </source>
</evidence>
<evidence type="ECO:0000256" key="1">
    <source>
        <dbReference type="ARBA" id="ARBA00010728"/>
    </source>
</evidence>
<dbReference type="EMBL" id="UINC01008905">
    <property type="protein sequence ID" value="SVA40029.1"/>
    <property type="molecule type" value="Genomic_DNA"/>
</dbReference>
<protein>
    <recommendedName>
        <fullName evidence="7">Serine-tRNA synthetase type1 N-terminal domain-containing protein</fullName>
    </recommendedName>
</protein>
<feature type="domain" description="Serine-tRNA synthetase type1 N-terminal" evidence="7">
    <location>
        <begin position="1"/>
        <end position="101"/>
    </location>
</feature>
<dbReference type="GO" id="GO:0006412">
    <property type="term" value="P:translation"/>
    <property type="evidence" value="ECO:0007669"/>
    <property type="project" value="UniProtKB-KW"/>
</dbReference>
<evidence type="ECO:0000256" key="5">
    <source>
        <dbReference type="ARBA" id="ARBA00048823"/>
    </source>
</evidence>
<proteinExistence type="inferred from homology"/>